<dbReference type="EMBL" id="CP032695">
    <property type="protein sequence ID" value="AYG62224.1"/>
    <property type="molecule type" value="Genomic_DNA"/>
</dbReference>
<dbReference type="Proteomes" id="UP000282195">
    <property type="component" value="Plasmid pRCCGE525c"/>
</dbReference>
<name>A0A387G1J9_9HYPH</name>
<dbReference type="KEGG" id="rjg:CCGE525_25700"/>
<dbReference type="SUPFAM" id="SSF109854">
    <property type="entry name" value="DinB/YfiT-like putative metalloenzymes"/>
    <property type="match status" value="1"/>
</dbReference>
<organism evidence="1 2">
    <name type="scientific">Rhizobium jaguaris</name>
    <dbReference type="NCBI Taxonomy" id="1312183"/>
    <lineage>
        <taxon>Bacteria</taxon>
        <taxon>Pseudomonadati</taxon>
        <taxon>Pseudomonadota</taxon>
        <taxon>Alphaproteobacteria</taxon>
        <taxon>Hyphomicrobiales</taxon>
        <taxon>Rhizobiaceae</taxon>
        <taxon>Rhizobium/Agrobacterium group</taxon>
        <taxon>Rhizobium</taxon>
    </lineage>
</organism>
<keyword evidence="2" id="KW-1185">Reference proteome</keyword>
<dbReference type="InterPro" id="IPR018531">
    <property type="entry name" value="DUF1993"/>
</dbReference>
<dbReference type="InterPro" id="IPR034660">
    <property type="entry name" value="DinB/YfiT-like"/>
</dbReference>
<reference evidence="1 2" key="1">
    <citation type="submission" date="2018-10" db="EMBL/GenBank/DDBJ databases">
        <title>Rhizobium etli, R. leguminosarum and a new Rhizobium genospecies from Phaseolus dumosus.</title>
        <authorList>
            <person name="Ramirez-Puebla S.T."/>
            <person name="Rogel-Hernandez M.A."/>
            <person name="Guerrero G."/>
            <person name="Ormeno-Orrillo E."/>
            <person name="Martinez-Romero J.C."/>
            <person name="Negrete-Yankelevich S."/>
            <person name="Martinez-Romero E."/>
        </authorList>
    </citation>
    <scope>NUCLEOTIDE SEQUENCE [LARGE SCALE GENOMIC DNA]</scope>
    <source>
        <strain evidence="1 2">CCGE525</strain>
        <plasmid evidence="2">prccge525c</plasmid>
    </source>
</reference>
<sequence>MGTITEPRRRYPLPIESITKRNLQFPPVKAMLLLSQCAQCKTHQGNLDGLPKVRLERELLSALASPVHGGIGHDGGYMSFSIYDITVPVMLHGLVVMDDYLLHAQNLERSNSLDPGSVLTSRLAPDMLTFGEQFVVNCNKVELHMTKLMNRNQAAPPNVAMIYPALQGRLLETRSFLRTIQPEDLANAQSHIYQLAPSVAKDWIGGDDYIRHVVLADFFFHIAVAHAILRHLGAPAGKKDYLGHLTPHGGGDYF</sequence>
<dbReference type="PANTHER" id="PTHR36922:SF1">
    <property type="entry name" value="DUF1993 DOMAIN-CONTAINING PROTEIN"/>
    <property type="match status" value="1"/>
</dbReference>
<protein>
    <submittedName>
        <fullName evidence="1">DUF1993 family protein</fullName>
    </submittedName>
</protein>
<geneLocation type="plasmid" evidence="2">
    <name>prccge525c</name>
</geneLocation>
<keyword evidence="1" id="KW-0614">Plasmid</keyword>
<gene>
    <name evidence="1" type="ORF">CCGE525_25700</name>
</gene>
<dbReference type="Gene3D" id="1.20.120.450">
    <property type="entry name" value="dinb family like domain"/>
    <property type="match status" value="1"/>
</dbReference>
<accession>A0A387G1J9</accession>
<dbReference type="AlphaFoldDB" id="A0A387G1J9"/>
<evidence type="ECO:0000313" key="1">
    <source>
        <dbReference type="EMBL" id="AYG62224.1"/>
    </source>
</evidence>
<evidence type="ECO:0000313" key="2">
    <source>
        <dbReference type="Proteomes" id="UP000282195"/>
    </source>
</evidence>
<dbReference type="OrthoDB" id="338237at2"/>
<dbReference type="Pfam" id="PF09351">
    <property type="entry name" value="DUF1993"/>
    <property type="match status" value="1"/>
</dbReference>
<proteinExistence type="predicted"/>
<dbReference type="PANTHER" id="PTHR36922">
    <property type="entry name" value="BLL2446 PROTEIN"/>
    <property type="match status" value="1"/>
</dbReference>